<dbReference type="GO" id="GO:0033108">
    <property type="term" value="P:mitochondrial respiratory chain complex assembly"/>
    <property type="evidence" value="ECO:0007669"/>
    <property type="project" value="TreeGrafter"/>
</dbReference>
<protein>
    <submittedName>
        <fullName evidence="6">Pyr_redox domain-containing protein</fullName>
    </submittedName>
</protein>
<evidence type="ECO:0000313" key="4">
    <source>
        <dbReference type="EMBL" id="VDP27877.1"/>
    </source>
</evidence>
<dbReference type="PANTHER" id="PTHR43557:SF4">
    <property type="entry name" value="APOPTOSIS-INDUCING FACTOR 1, MITOCHONDRIAL"/>
    <property type="match status" value="1"/>
</dbReference>
<evidence type="ECO:0000313" key="6">
    <source>
        <dbReference type="WBParaSite" id="SBAD_0001033501-mRNA-1"/>
    </source>
</evidence>
<evidence type="ECO:0000256" key="3">
    <source>
        <dbReference type="ARBA" id="ARBA00023002"/>
    </source>
</evidence>
<sequence length="251" mass="28301">MQYIFIYFLTRKVLVSSADSLPAHIPYLLIGGGTASFSAIRAIRANDPDSKILLIGEEPLPPYMRPPLSKELWYGQDDELLKDFRFKQWSGKERRKVLSWGYYERISYAEDFQRLEDISRKGGCIAIVGGGFLGSELACALGRRTDEKKDGALKVVQIFPQAGNMGDILPEYLCKWLTKKVSKGKAIKLYYLNVDHVVLCVGVEPDLSLAKPSKLEVDPRNGGLLCDAELRVRNDVWTVSAHLFCIFRSFC</sequence>
<dbReference type="PANTHER" id="PTHR43557">
    <property type="entry name" value="APOPTOSIS-INDUCING FACTOR 1"/>
    <property type="match status" value="1"/>
</dbReference>
<dbReference type="GO" id="GO:0071949">
    <property type="term" value="F:FAD binding"/>
    <property type="evidence" value="ECO:0007669"/>
    <property type="project" value="TreeGrafter"/>
</dbReference>
<dbReference type="WBParaSite" id="SBAD_0001033501-mRNA-1">
    <property type="protein sequence ID" value="SBAD_0001033501-mRNA-1"/>
    <property type="gene ID" value="SBAD_0001033501"/>
</dbReference>
<dbReference type="AlphaFoldDB" id="A0A183J285"/>
<dbReference type="GO" id="GO:0005739">
    <property type="term" value="C:mitochondrion"/>
    <property type="evidence" value="ECO:0007669"/>
    <property type="project" value="TreeGrafter"/>
</dbReference>
<reference evidence="6" key="1">
    <citation type="submission" date="2016-06" db="UniProtKB">
        <authorList>
            <consortium name="WormBaseParasite"/>
        </authorList>
    </citation>
    <scope>IDENTIFICATION</scope>
</reference>
<dbReference type="Gene3D" id="3.50.50.60">
    <property type="entry name" value="FAD/NAD(P)-binding domain"/>
    <property type="match status" value="1"/>
</dbReference>
<dbReference type="SUPFAM" id="SSF51905">
    <property type="entry name" value="FAD/NAD(P)-binding domain"/>
    <property type="match status" value="2"/>
</dbReference>
<proteinExistence type="predicted"/>
<evidence type="ECO:0000256" key="1">
    <source>
        <dbReference type="ARBA" id="ARBA00022630"/>
    </source>
</evidence>
<dbReference type="InterPro" id="IPR036188">
    <property type="entry name" value="FAD/NAD-bd_sf"/>
</dbReference>
<keyword evidence="3" id="KW-0560">Oxidoreductase</keyword>
<name>A0A183J285_9BILA</name>
<dbReference type="GO" id="GO:0006915">
    <property type="term" value="P:apoptotic process"/>
    <property type="evidence" value="ECO:0007669"/>
    <property type="project" value="TreeGrafter"/>
</dbReference>
<evidence type="ECO:0000313" key="5">
    <source>
        <dbReference type="Proteomes" id="UP000270296"/>
    </source>
</evidence>
<dbReference type="Proteomes" id="UP000270296">
    <property type="component" value="Unassembled WGS sequence"/>
</dbReference>
<keyword evidence="2" id="KW-0274">FAD</keyword>
<accession>A0A183J285</accession>
<dbReference type="InterPro" id="IPR050446">
    <property type="entry name" value="FAD-oxidoreductase/Apoptosis"/>
</dbReference>
<dbReference type="GO" id="GO:0016174">
    <property type="term" value="F:NAD(P)H oxidase H2O2-forming activity"/>
    <property type="evidence" value="ECO:0007669"/>
    <property type="project" value="TreeGrafter"/>
</dbReference>
<dbReference type="EMBL" id="UZAM01013437">
    <property type="protein sequence ID" value="VDP27877.1"/>
    <property type="molecule type" value="Genomic_DNA"/>
</dbReference>
<gene>
    <name evidence="4" type="ORF">SBAD_LOCUS9983</name>
</gene>
<organism evidence="6">
    <name type="scientific">Soboliphyme baturini</name>
    <dbReference type="NCBI Taxonomy" id="241478"/>
    <lineage>
        <taxon>Eukaryota</taxon>
        <taxon>Metazoa</taxon>
        <taxon>Ecdysozoa</taxon>
        <taxon>Nematoda</taxon>
        <taxon>Enoplea</taxon>
        <taxon>Dorylaimia</taxon>
        <taxon>Dioctophymatida</taxon>
        <taxon>Dioctophymatoidea</taxon>
        <taxon>Soboliphymatidae</taxon>
        <taxon>Soboliphyme</taxon>
    </lineage>
</organism>
<keyword evidence="1" id="KW-0285">Flavoprotein</keyword>
<dbReference type="OrthoDB" id="6029at2759"/>
<evidence type="ECO:0000256" key="2">
    <source>
        <dbReference type="ARBA" id="ARBA00022827"/>
    </source>
</evidence>
<keyword evidence="5" id="KW-1185">Reference proteome</keyword>
<reference evidence="4 5" key="2">
    <citation type="submission" date="2018-11" db="EMBL/GenBank/DDBJ databases">
        <authorList>
            <consortium name="Pathogen Informatics"/>
        </authorList>
    </citation>
    <scope>NUCLEOTIDE SEQUENCE [LARGE SCALE GENOMIC DNA]</scope>
</reference>